<protein>
    <submittedName>
        <fullName evidence="1">Uncharacterized protein</fullName>
    </submittedName>
</protein>
<dbReference type="AlphaFoldDB" id="A0A6C0GUG0"/>
<organism evidence="1 2">
    <name type="scientific">Rhodocytophaga rosea</name>
    <dbReference type="NCBI Taxonomy" id="2704465"/>
    <lineage>
        <taxon>Bacteria</taxon>
        <taxon>Pseudomonadati</taxon>
        <taxon>Bacteroidota</taxon>
        <taxon>Cytophagia</taxon>
        <taxon>Cytophagales</taxon>
        <taxon>Rhodocytophagaceae</taxon>
        <taxon>Rhodocytophaga</taxon>
    </lineage>
</organism>
<sequence>MTNSDEKKYTQNGKVIKIVPLKRVKKSDASDDTTEISKPKRSKKAEIKGQAKFAVNDKVALKNIPAEYSGSGFAESIVTKVFKSSHDQSYRYSIRSLSGQELALLKEEQLKVRKS</sequence>
<gene>
    <name evidence="1" type="ORF">GXP67_32250</name>
</gene>
<evidence type="ECO:0000313" key="1">
    <source>
        <dbReference type="EMBL" id="QHT70990.1"/>
    </source>
</evidence>
<name>A0A6C0GUG0_9BACT</name>
<keyword evidence="2" id="KW-1185">Reference proteome</keyword>
<dbReference type="EMBL" id="CP048222">
    <property type="protein sequence ID" value="QHT70990.1"/>
    <property type="molecule type" value="Genomic_DNA"/>
</dbReference>
<proteinExistence type="predicted"/>
<reference evidence="1 2" key="1">
    <citation type="submission" date="2020-01" db="EMBL/GenBank/DDBJ databases">
        <authorList>
            <person name="Kim M.K."/>
        </authorList>
    </citation>
    <scope>NUCLEOTIDE SEQUENCE [LARGE SCALE GENOMIC DNA]</scope>
    <source>
        <strain evidence="1 2">172606-1</strain>
    </source>
</reference>
<dbReference type="KEGG" id="rhoz:GXP67_32250"/>
<accession>A0A6C0GUG0</accession>
<evidence type="ECO:0000313" key="2">
    <source>
        <dbReference type="Proteomes" id="UP000480178"/>
    </source>
</evidence>
<dbReference type="RefSeq" id="WP_162446933.1">
    <property type="nucleotide sequence ID" value="NZ_CP048222.1"/>
</dbReference>
<dbReference type="Proteomes" id="UP000480178">
    <property type="component" value="Chromosome"/>
</dbReference>